<sequence>MFQQRIKAPQKPNVARQDTSYTISVVIGVGNSDLFDCYIRNRWLKIEESIMIKLRHSLASEVLTPIGGRYPKSWYSEDRHRRNDILSFYSYFSY</sequence>
<protein>
    <submittedName>
        <fullName evidence="1">Uncharacterized protein</fullName>
    </submittedName>
</protein>
<proteinExistence type="predicted"/>
<dbReference type="EMBL" id="JAAQVJ010000046">
    <property type="protein sequence ID" value="KAF3897834.1"/>
    <property type="molecule type" value="Genomic_DNA"/>
</dbReference>
<organism evidence="1 2">
    <name type="scientific">Trichophyton interdigitale</name>
    <dbReference type="NCBI Taxonomy" id="101480"/>
    <lineage>
        <taxon>Eukaryota</taxon>
        <taxon>Fungi</taxon>
        <taxon>Dikarya</taxon>
        <taxon>Ascomycota</taxon>
        <taxon>Pezizomycotina</taxon>
        <taxon>Eurotiomycetes</taxon>
        <taxon>Eurotiomycetidae</taxon>
        <taxon>Onygenales</taxon>
        <taxon>Arthrodermataceae</taxon>
        <taxon>Trichophyton</taxon>
    </lineage>
</organism>
<name>A0A9P5CWI7_9EURO</name>
<evidence type="ECO:0000313" key="1">
    <source>
        <dbReference type="EMBL" id="KAF3897834.1"/>
    </source>
</evidence>
<reference evidence="1" key="1">
    <citation type="submission" date="2020-03" db="EMBL/GenBank/DDBJ databases">
        <title>Whole Genome Sequence of Trichophyton interdigitale from India.</title>
        <authorList>
            <person name="Kumar P."/>
        </authorList>
    </citation>
    <scope>NUCLEOTIDE SEQUENCE</scope>
    <source>
        <strain evidence="1">UCMS-IGIB-CI14</strain>
    </source>
</reference>
<evidence type="ECO:0000313" key="2">
    <source>
        <dbReference type="Proteomes" id="UP000749309"/>
    </source>
</evidence>
<dbReference type="Proteomes" id="UP000749309">
    <property type="component" value="Unassembled WGS sequence"/>
</dbReference>
<comment type="caution">
    <text evidence="1">The sequence shown here is derived from an EMBL/GenBank/DDBJ whole genome shotgun (WGS) entry which is preliminary data.</text>
</comment>
<gene>
    <name evidence="1" type="ORF">GY632_2085</name>
</gene>
<dbReference type="AlphaFoldDB" id="A0A9P5CWI7"/>
<accession>A0A9P5CWI7</accession>